<accession>A0AAV2RRS6</accession>
<dbReference type="CDD" id="cd20071">
    <property type="entry name" value="SET_SMYD"/>
    <property type="match status" value="1"/>
</dbReference>
<dbReference type="InterPro" id="IPR053010">
    <property type="entry name" value="SET_SmydA-8"/>
</dbReference>
<evidence type="ECO:0000256" key="1">
    <source>
        <dbReference type="SAM" id="Coils"/>
    </source>
</evidence>
<protein>
    <recommendedName>
        <fullName evidence="2">SET domain-containing protein</fullName>
    </recommendedName>
</protein>
<proteinExistence type="predicted"/>
<dbReference type="Gene3D" id="2.170.270.10">
    <property type="entry name" value="SET domain"/>
    <property type="match status" value="1"/>
</dbReference>
<comment type="caution">
    <text evidence="3">The sequence shown here is derived from an EMBL/GenBank/DDBJ whole genome shotgun (WGS) entry which is preliminary data.</text>
</comment>
<dbReference type="GO" id="GO:0008276">
    <property type="term" value="F:protein methyltransferase activity"/>
    <property type="evidence" value="ECO:0007669"/>
    <property type="project" value="UniProtKB-ARBA"/>
</dbReference>
<name>A0AAV2RRS6_MEGNR</name>
<dbReference type="PANTHER" id="PTHR46455:SF5">
    <property type="entry name" value="SET AND MYND DOMAIN CONTAINING, ARTHROPOD-SPECIFIC, MEMBER 4, ISOFORM A"/>
    <property type="match status" value="1"/>
</dbReference>
<feature type="non-terminal residue" evidence="3">
    <location>
        <position position="568"/>
    </location>
</feature>
<evidence type="ECO:0000313" key="3">
    <source>
        <dbReference type="EMBL" id="CAL4131602.1"/>
    </source>
</evidence>
<reference evidence="3 4" key="1">
    <citation type="submission" date="2024-05" db="EMBL/GenBank/DDBJ databases">
        <authorList>
            <person name="Wallberg A."/>
        </authorList>
    </citation>
    <scope>NUCLEOTIDE SEQUENCE [LARGE SCALE GENOMIC DNA]</scope>
</reference>
<dbReference type="SUPFAM" id="SSF82199">
    <property type="entry name" value="SET domain"/>
    <property type="match status" value="1"/>
</dbReference>
<gene>
    <name evidence="3" type="ORF">MNOR_LOCUS26800</name>
</gene>
<keyword evidence="1" id="KW-0175">Coiled coil</keyword>
<dbReference type="PANTHER" id="PTHR46455">
    <property type="entry name" value="SET AND MYND DOMAIN CONTAINING, ARTHROPOD-SPECIFIC, MEMBER 4, ISOFORM A"/>
    <property type="match status" value="1"/>
</dbReference>
<dbReference type="PROSITE" id="PS50280">
    <property type="entry name" value="SET"/>
    <property type="match status" value="1"/>
</dbReference>
<dbReference type="InterPro" id="IPR001214">
    <property type="entry name" value="SET_dom"/>
</dbReference>
<dbReference type="EMBL" id="CAXKWB010027242">
    <property type="protein sequence ID" value="CAL4131602.1"/>
    <property type="molecule type" value="Genomic_DNA"/>
</dbReference>
<feature type="coiled-coil region" evidence="1">
    <location>
        <begin position="395"/>
        <end position="422"/>
    </location>
</feature>
<feature type="domain" description="SET" evidence="2">
    <location>
        <begin position="57"/>
        <end position="280"/>
    </location>
</feature>
<dbReference type="InterPro" id="IPR046341">
    <property type="entry name" value="SET_dom_sf"/>
</dbReference>
<dbReference type="AlphaFoldDB" id="A0AAV2RRS6"/>
<dbReference type="Proteomes" id="UP001497623">
    <property type="component" value="Unassembled WGS sequence"/>
</dbReference>
<sequence>MQNEMKCYLACPLIEVMDPVCSSAVRRGTAVLQTPLPHRYCRTQKALKKNYKGLTKPKLCRFLTSSRKIAAGSVIFVDKPLVIAPLPFGNLVCLTCNDLIKKESMHRCAMCNWPMCSMECSDSHISKPECSYLSRDKSCCPEDLEPTGKYNTIATLRCLLLNYTNQEEFNLILSMVSHVESRIKDNKKGFIDTVNFISDSIVKDEFDRKTVYTVYSVLASNAIGIRSNQGACLRALYPIHRLLNHSCIPNVHLTDMDGGLLEVRAACDIGANEELCATYTPSVTPLWERQHIFKDSYHFTCTCARCNDPTEKGTYFSSHKCHKCIDVFMVPNQTEETLLWTCSKCNNQESYEDIKPVMDQILNESESWKTCTAHEVHLLMEKLHPRFHSQHFVAMKVTQDVIRTLQDNASELEIRLRAHIMKNLANLYSVLEPGLTRRRGMTLMETGSVILEVALKDFHSNNGPGYSQILRQALHSIDYLDEALSIHKLEPANSRGHGMKHITALKLMLAHKFKDKIRGIMLENIRQKVQSSVSLQVEDEALSTKIVIGPKDNEEKCTKETNTDIREE</sequence>
<organism evidence="3 4">
    <name type="scientific">Meganyctiphanes norvegica</name>
    <name type="common">Northern krill</name>
    <name type="synonym">Thysanopoda norvegica</name>
    <dbReference type="NCBI Taxonomy" id="48144"/>
    <lineage>
        <taxon>Eukaryota</taxon>
        <taxon>Metazoa</taxon>
        <taxon>Ecdysozoa</taxon>
        <taxon>Arthropoda</taxon>
        <taxon>Crustacea</taxon>
        <taxon>Multicrustacea</taxon>
        <taxon>Malacostraca</taxon>
        <taxon>Eumalacostraca</taxon>
        <taxon>Eucarida</taxon>
        <taxon>Euphausiacea</taxon>
        <taxon>Euphausiidae</taxon>
        <taxon>Meganyctiphanes</taxon>
    </lineage>
</organism>
<dbReference type="GO" id="GO:0008170">
    <property type="term" value="F:N-methyltransferase activity"/>
    <property type="evidence" value="ECO:0007669"/>
    <property type="project" value="UniProtKB-ARBA"/>
</dbReference>
<evidence type="ECO:0000313" key="4">
    <source>
        <dbReference type="Proteomes" id="UP001497623"/>
    </source>
</evidence>
<keyword evidence="4" id="KW-1185">Reference proteome</keyword>
<dbReference type="Gene3D" id="1.10.220.160">
    <property type="match status" value="1"/>
</dbReference>
<dbReference type="Pfam" id="PF00856">
    <property type="entry name" value="SET"/>
    <property type="match status" value="1"/>
</dbReference>
<dbReference type="GO" id="GO:0008757">
    <property type="term" value="F:S-adenosylmethionine-dependent methyltransferase activity"/>
    <property type="evidence" value="ECO:0007669"/>
    <property type="project" value="UniProtKB-ARBA"/>
</dbReference>
<dbReference type="Gene3D" id="6.10.140.2220">
    <property type="match status" value="1"/>
</dbReference>
<evidence type="ECO:0000259" key="2">
    <source>
        <dbReference type="PROSITE" id="PS50280"/>
    </source>
</evidence>